<sequence length="168" mass="18106">MVNISPSRMRSVSEARNGFNSLIADAGDGLTTHVVKGSAVVAHIFPPDAPVLDDPLLRIAMISALAEQEAAAIAESEWYEGKLAHAGDPMGRLLAWAWRTDPKLCMRALAHFHKVLQSAVGHPVGLGAIWGGVSTALRVSLDSGEIAAAFRYLDRHYDDYYSLPLSDL</sequence>
<organism evidence="2 3">
    <name type="scientific">Mycobacterium gallinarum</name>
    <dbReference type="NCBI Taxonomy" id="39689"/>
    <lineage>
        <taxon>Bacteria</taxon>
        <taxon>Bacillati</taxon>
        <taxon>Actinomycetota</taxon>
        <taxon>Actinomycetes</taxon>
        <taxon>Mycobacteriales</taxon>
        <taxon>Mycobacteriaceae</taxon>
        <taxon>Mycobacterium</taxon>
    </lineage>
</organism>
<name>A0A9W4B9D4_9MYCO</name>
<evidence type="ECO:0000313" key="1">
    <source>
        <dbReference type="EMBL" id="BBY96336.1"/>
    </source>
</evidence>
<proteinExistence type="predicted"/>
<dbReference type="KEGG" id="mgau:MGALJ_60050"/>
<reference evidence="2" key="2">
    <citation type="submission" date="2020-02" db="EMBL/GenBank/DDBJ databases">
        <authorList>
            <person name="Matsumoto Y."/>
            <person name="Motooka D."/>
            <person name="Nakamura S."/>
        </authorList>
    </citation>
    <scope>NUCLEOTIDE SEQUENCE</scope>
    <source>
        <strain evidence="2">JCM 6399</strain>
        <plasmid evidence="2">pJCM6399</plasmid>
    </source>
</reference>
<dbReference type="RefSeq" id="WP_163738631.1">
    <property type="nucleotide sequence ID" value="NZ_AP022602.1"/>
</dbReference>
<evidence type="ECO:0000313" key="3">
    <source>
        <dbReference type="Proteomes" id="UP000465785"/>
    </source>
</evidence>
<protein>
    <submittedName>
        <fullName evidence="2">Uncharacterized protein</fullName>
    </submittedName>
</protein>
<dbReference type="EMBL" id="AP022602">
    <property type="protein sequence ID" value="BBY96336.1"/>
    <property type="molecule type" value="Genomic_DNA"/>
</dbReference>
<dbReference type="AlphaFoldDB" id="A0A9W4B9D4"/>
<keyword evidence="3" id="KW-1185">Reference proteome</keyword>
<evidence type="ECO:0000313" key="2">
    <source>
        <dbReference type="EMBL" id="BBY96511.1"/>
    </source>
</evidence>
<accession>A0A9W4B9D4</accession>
<dbReference type="Proteomes" id="UP000465785">
    <property type="component" value="Plasmid pJCM6399"/>
</dbReference>
<dbReference type="EMBL" id="AP022602">
    <property type="protein sequence ID" value="BBY96511.1"/>
    <property type="molecule type" value="Genomic_DNA"/>
</dbReference>
<keyword evidence="2" id="KW-0614">Plasmid</keyword>
<reference evidence="2 3" key="1">
    <citation type="journal article" date="2019" name="Emerg. Microbes Infect.">
        <title>Comprehensive subspecies identification of 175 nontuberculous mycobacteria species based on 7547 genomic profiles.</title>
        <authorList>
            <person name="Matsumoto Y."/>
            <person name="Kinjo T."/>
            <person name="Motooka D."/>
            <person name="Nabeya D."/>
            <person name="Jung N."/>
            <person name="Uechi K."/>
            <person name="Horii T."/>
            <person name="Iida T."/>
            <person name="Fujita J."/>
            <person name="Nakamura S."/>
        </authorList>
    </citation>
    <scope>NUCLEOTIDE SEQUENCE [LARGE SCALE GENOMIC DNA]</scope>
    <source>
        <strain evidence="2 3">JCM 6399</strain>
        <plasmid evidence="2">pJCM6399</plasmid>
    </source>
</reference>
<geneLocation type="plasmid" evidence="2 3">
    <name>pJCM6399</name>
</geneLocation>
<gene>
    <name evidence="1" type="ORF">MGALJ_60050</name>
    <name evidence="2" type="ORF">MGALJ_61800</name>
</gene>
<dbReference type="KEGG" id="mgau:MGALJ_61800"/>